<evidence type="ECO:0008006" key="4">
    <source>
        <dbReference type="Google" id="ProtNLM"/>
    </source>
</evidence>
<organism evidence="2 3">
    <name type="scientific">Streptomyces cremeus</name>
    <dbReference type="NCBI Taxonomy" id="66881"/>
    <lineage>
        <taxon>Bacteria</taxon>
        <taxon>Bacillati</taxon>
        <taxon>Actinomycetota</taxon>
        <taxon>Actinomycetes</taxon>
        <taxon>Kitasatosporales</taxon>
        <taxon>Streptomycetaceae</taxon>
        <taxon>Streptomyces</taxon>
    </lineage>
</organism>
<feature type="compositionally biased region" description="Pro residues" evidence="1">
    <location>
        <begin position="170"/>
        <end position="179"/>
    </location>
</feature>
<name>A0ABV5PIX0_STRCM</name>
<gene>
    <name evidence="2" type="ORF">ACFFTU_22470</name>
</gene>
<sequence>MHSQVRTAAGTAALAAALLLTGCSGDSGKDDGPDGRGGPPGSARSSAPSPGAGDGGASTPPARDTGSGTGSGAGSVDGEWAVTTGGKMVALSIHDGLAGIAGENICTGTVSRRGAVTLDLSCANGRTDRARGTVTPGADGKTLTVKWEGSGVTETFTRAPSSALPSGVPTGPPSDPPKP</sequence>
<evidence type="ECO:0000313" key="3">
    <source>
        <dbReference type="Proteomes" id="UP001589718"/>
    </source>
</evidence>
<feature type="region of interest" description="Disordered" evidence="1">
    <location>
        <begin position="157"/>
        <end position="179"/>
    </location>
</feature>
<reference evidence="2 3" key="1">
    <citation type="submission" date="2024-09" db="EMBL/GenBank/DDBJ databases">
        <authorList>
            <person name="Sun Q."/>
            <person name="Mori K."/>
        </authorList>
    </citation>
    <scope>NUCLEOTIDE SEQUENCE [LARGE SCALE GENOMIC DNA]</scope>
    <source>
        <strain evidence="2 3">JCM 4362</strain>
    </source>
</reference>
<feature type="compositionally biased region" description="Low complexity" evidence="1">
    <location>
        <begin position="41"/>
        <end position="66"/>
    </location>
</feature>
<proteinExistence type="predicted"/>
<protein>
    <recommendedName>
        <fullName evidence="4">Lipoprotein</fullName>
    </recommendedName>
</protein>
<accession>A0ABV5PIX0</accession>
<dbReference type="PROSITE" id="PS51257">
    <property type="entry name" value="PROKAR_LIPOPROTEIN"/>
    <property type="match status" value="1"/>
</dbReference>
<comment type="caution">
    <text evidence="2">The sequence shown here is derived from an EMBL/GenBank/DDBJ whole genome shotgun (WGS) entry which is preliminary data.</text>
</comment>
<dbReference type="EMBL" id="JBHMCR010000013">
    <property type="protein sequence ID" value="MFB9522713.1"/>
    <property type="molecule type" value="Genomic_DNA"/>
</dbReference>
<dbReference type="Proteomes" id="UP001589718">
    <property type="component" value="Unassembled WGS sequence"/>
</dbReference>
<evidence type="ECO:0000256" key="1">
    <source>
        <dbReference type="SAM" id="MobiDB-lite"/>
    </source>
</evidence>
<dbReference type="RefSeq" id="WP_345220230.1">
    <property type="nucleotide sequence ID" value="NZ_BAAAXE010000013.1"/>
</dbReference>
<keyword evidence="3" id="KW-1185">Reference proteome</keyword>
<feature type="region of interest" description="Disordered" evidence="1">
    <location>
        <begin position="23"/>
        <end position="79"/>
    </location>
</feature>
<evidence type="ECO:0000313" key="2">
    <source>
        <dbReference type="EMBL" id="MFB9522713.1"/>
    </source>
</evidence>